<dbReference type="GO" id="GO:0016020">
    <property type="term" value="C:membrane"/>
    <property type="evidence" value="ECO:0007669"/>
    <property type="project" value="UniProtKB-SubCell"/>
</dbReference>
<evidence type="ECO:0000256" key="6">
    <source>
        <dbReference type="SAM" id="Phobius"/>
    </source>
</evidence>
<dbReference type="Pfam" id="PF01925">
    <property type="entry name" value="TauE"/>
    <property type="match status" value="1"/>
</dbReference>
<gene>
    <name evidence="8 9 10 11 12" type="primary">LOC111284653</name>
</gene>
<reference evidence="8 9" key="1">
    <citation type="submission" date="2025-04" db="UniProtKB">
        <authorList>
            <consortium name="RefSeq"/>
        </authorList>
    </citation>
    <scope>IDENTIFICATION</scope>
    <source>
        <tissue evidence="8 9">Fruit stalk</tissue>
    </source>
</reference>
<evidence type="ECO:0000313" key="10">
    <source>
        <dbReference type="RefSeq" id="XP_022729185.1"/>
    </source>
</evidence>
<evidence type="ECO:0000313" key="12">
    <source>
        <dbReference type="RefSeq" id="XP_022729187.1"/>
    </source>
</evidence>
<evidence type="ECO:0000313" key="9">
    <source>
        <dbReference type="RefSeq" id="XP_022729184.1"/>
    </source>
</evidence>
<comment type="subcellular location">
    <subcellularLocation>
        <location evidence="1">Membrane</location>
        <topology evidence="1">Multi-pass membrane protein</topology>
    </subcellularLocation>
</comment>
<dbReference type="GeneID" id="111284653"/>
<feature type="transmembrane region" description="Helical" evidence="6">
    <location>
        <begin position="61"/>
        <end position="81"/>
    </location>
</feature>
<comment type="similarity">
    <text evidence="2">Belongs to the 4-toluene sulfonate uptake permease (TSUP) (TC 2.A.102) family.</text>
</comment>
<organism evidence="7 12">
    <name type="scientific">Durio zibethinus</name>
    <name type="common">Durian</name>
    <dbReference type="NCBI Taxonomy" id="66656"/>
    <lineage>
        <taxon>Eukaryota</taxon>
        <taxon>Viridiplantae</taxon>
        <taxon>Streptophyta</taxon>
        <taxon>Embryophyta</taxon>
        <taxon>Tracheophyta</taxon>
        <taxon>Spermatophyta</taxon>
        <taxon>Magnoliopsida</taxon>
        <taxon>eudicotyledons</taxon>
        <taxon>Gunneridae</taxon>
        <taxon>Pentapetalae</taxon>
        <taxon>rosids</taxon>
        <taxon>malvids</taxon>
        <taxon>Malvales</taxon>
        <taxon>Malvaceae</taxon>
        <taxon>Helicteroideae</taxon>
        <taxon>Durio</taxon>
    </lineage>
</organism>
<dbReference type="OrthoDB" id="434519at2759"/>
<evidence type="ECO:0000313" key="7">
    <source>
        <dbReference type="Proteomes" id="UP000515121"/>
    </source>
</evidence>
<evidence type="ECO:0000256" key="3">
    <source>
        <dbReference type="ARBA" id="ARBA00022692"/>
    </source>
</evidence>
<dbReference type="RefSeq" id="XP_022729184.1">
    <property type="nucleotide sequence ID" value="XM_022873449.1"/>
</dbReference>
<dbReference type="PANTHER" id="PTHR14255:SF1">
    <property type="entry name" value="SULFITE EXPORTER TAUE_SAFE FAMILY PROTEIN 3"/>
    <property type="match status" value="1"/>
</dbReference>
<dbReference type="InterPro" id="IPR002781">
    <property type="entry name" value="TM_pro_TauE-like"/>
</dbReference>
<evidence type="ECO:0000313" key="11">
    <source>
        <dbReference type="RefSeq" id="XP_022729186.1"/>
    </source>
</evidence>
<evidence type="ECO:0000256" key="4">
    <source>
        <dbReference type="ARBA" id="ARBA00022989"/>
    </source>
</evidence>
<dbReference type="GO" id="GO:0031464">
    <property type="term" value="C:Cul4A-RING E3 ubiquitin ligase complex"/>
    <property type="evidence" value="ECO:0007669"/>
    <property type="project" value="TreeGrafter"/>
</dbReference>
<evidence type="ECO:0000256" key="5">
    <source>
        <dbReference type="ARBA" id="ARBA00023136"/>
    </source>
</evidence>
<dbReference type="Proteomes" id="UP000515121">
    <property type="component" value="Unplaced"/>
</dbReference>
<dbReference type="RefSeq" id="XP_022729185.1">
    <property type="nucleotide sequence ID" value="XM_022873450.1"/>
</dbReference>
<feature type="transmembrane region" description="Helical" evidence="6">
    <location>
        <begin position="129"/>
        <end position="151"/>
    </location>
</feature>
<sequence>MEYPRWIMMVCRRLLSCWNHVRMRLQSHTKLFLVVQAINLERKLRDERQAGILENIRWKELGLLSFVWFAYLAVQTAMNYTTTCSTSYWALNLLQIPVSVGVFLYEAIGLYEGWRVIASKGNEGTNWKVYHLVLCCACGMVAGIIGGLIGIDGGFVMSPLLLGLGIPPQVASATSTFGMTFSSSMSVVEYCLLNRFPVPYDELVSCH</sequence>
<protein>
    <submittedName>
        <fullName evidence="8 9">Sulfite exporter TauE/SafE family protein 3-like isoform X1</fullName>
    </submittedName>
</protein>
<dbReference type="PANTHER" id="PTHR14255">
    <property type="entry name" value="CEREBLON"/>
    <property type="match status" value="1"/>
</dbReference>
<keyword evidence="4 6" id="KW-1133">Transmembrane helix</keyword>
<evidence type="ECO:0000313" key="8">
    <source>
        <dbReference type="RefSeq" id="XP_022729183.1"/>
    </source>
</evidence>
<dbReference type="RefSeq" id="XP_022729186.1">
    <property type="nucleotide sequence ID" value="XM_022873451.1"/>
</dbReference>
<proteinExistence type="inferred from homology"/>
<dbReference type="KEGG" id="dzi:111284653"/>
<dbReference type="RefSeq" id="XP_022729187.1">
    <property type="nucleotide sequence ID" value="XM_022873452.1"/>
</dbReference>
<dbReference type="GO" id="GO:0016567">
    <property type="term" value="P:protein ubiquitination"/>
    <property type="evidence" value="ECO:0007669"/>
    <property type="project" value="TreeGrafter"/>
</dbReference>
<dbReference type="AlphaFoldDB" id="A0A6P5XMS2"/>
<dbReference type="RefSeq" id="XP_022729183.1">
    <property type="nucleotide sequence ID" value="XM_022873448.1"/>
</dbReference>
<keyword evidence="3 6" id="KW-0812">Transmembrane</keyword>
<feature type="transmembrane region" description="Helical" evidence="6">
    <location>
        <begin position="87"/>
        <end position="108"/>
    </location>
</feature>
<keyword evidence="7" id="KW-1185">Reference proteome</keyword>
<name>A0A6P5XMS2_DURZI</name>
<accession>A0A6P5XMS2</accession>
<keyword evidence="5 6" id="KW-0472">Membrane</keyword>
<evidence type="ECO:0000256" key="2">
    <source>
        <dbReference type="ARBA" id="ARBA00009142"/>
    </source>
</evidence>
<evidence type="ECO:0000256" key="1">
    <source>
        <dbReference type="ARBA" id="ARBA00004141"/>
    </source>
</evidence>